<keyword evidence="7 16" id="KW-0812">Transmembrane</keyword>
<dbReference type="GO" id="GO:0004129">
    <property type="term" value="F:cytochrome-c oxidase activity"/>
    <property type="evidence" value="ECO:0007669"/>
    <property type="project" value="UniProtKB-UniRule"/>
</dbReference>
<proteinExistence type="inferred from homology"/>
<dbReference type="InterPro" id="IPR006333">
    <property type="entry name" value="Cyt_o_ubiquinol_oxidase_su2"/>
</dbReference>
<evidence type="ECO:0000256" key="10">
    <source>
        <dbReference type="ARBA" id="ARBA00022989"/>
    </source>
</evidence>
<dbReference type="InterPro" id="IPR002429">
    <property type="entry name" value="CcO_II-like_C"/>
</dbReference>
<reference evidence="19 20" key="1">
    <citation type="submission" date="2019-04" db="EMBL/GenBank/DDBJ databases">
        <title>Lampropedia sp YIM MLB12 draf genome.</title>
        <authorList>
            <person name="Wang Y.-X."/>
        </authorList>
    </citation>
    <scope>NUCLEOTIDE SEQUENCE [LARGE SCALE GENOMIC DNA]</scope>
    <source>
        <strain evidence="19 20">YIM MLB12</strain>
    </source>
</reference>
<dbReference type="InterPro" id="IPR008972">
    <property type="entry name" value="Cupredoxin"/>
</dbReference>
<keyword evidence="10 16" id="KW-1133">Transmembrane helix</keyword>
<gene>
    <name evidence="19" type="primary">cyoA</name>
    <name evidence="19" type="ORF">E8K88_09985</name>
</gene>
<dbReference type="PROSITE" id="PS50857">
    <property type="entry name" value="COX2_CUA"/>
    <property type="match status" value="1"/>
</dbReference>
<evidence type="ECO:0000256" key="3">
    <source>
        <dbReference type="ARBA" id="ARBA00007866"/>
    </source>
</evidence>
<dbReference type="InterPro" id="IPR045187">
    <property type="entry name" value="CcO_II"/>
</dbReference>
<dbReference type="CDD" id="cd04212">
    <property type="entry name" value="CuRO_UO_II"/>
    <property type="match status" value="1"/>
</dbReference>
<keyword evidence="8" id="KW-0732">Signal</keyword>
<evidence type="ECO:0000256" key="12">
    <source>
        <dbReference type="ARBA" id="ARBA00023136"/>
    </source>
</evidence>
<dbReference type="GO" id="GO:0042773">
    <property type="term" value="P:ATP synthesis coupled electron transport"/>
    <property type="evidence" value="ECO:0007669"/>
    <property type="project" value="TreeGrafter"/>
</dbReference>
<dbReference type="Gene3D" id="2.60.40.420">
    <property type="entry name" value="Cupredoxins - blue copper proteins"/>
    <property type="match status" value="1"/>
</dbReference>
<organism evidence="19 20">
    <name type="scientific">Lampropedia aestuarii</name>
    <dbReference type="NCBI Taxonomy" id="2562762"/>
    <lineage>
        <taxon>Bacteria</taxon>
        <taxon>Pseudomonadati</taxon>
        <taxon>Pseudomonadota</taxon>
        <taxon>Betaproteobacteria</taxon>
        <taxon>Burkholderiales</taxon>
        <taxon>Comamonadaceae</taxon>
        <taxon>Lampropedia</taxon>
    </lineage>
</organism>
<evidence type="ECO:0000259" key="18">
    <source>
        <dbReference type="PROSITE" id="PS50999"/>
    </source>
</evidence>
<keyword evidence="13" id="KW-0564">Palmitate</keyword>
<feature type="transmembrane region" description="Helical" evidence="16">
    <location>
        <begin position="40"/>
        <end position="65"/>
    </location>
</feature>
<evidence type="ECO:0000256" key="6">
    <source>
        <dbReference type="ARBA" id="ARBA00022660"/>
    </source>
</evidence>
<feature type="domain" description="Cytochrome oxidase subunit II copper A binding" evidence="17">
    <location>
        <begin position="122"/>
        <end position="234"/>
    </location>
</feature>
<evidence type="ECO:0000256" key="5">
    <source>
        <dbReference type="ARBA" id="ARBA00022475"/>
    </source>
</evidence>
<dbReference type="PIRSF" id="PIRSF000292">
    <property type="entry name" value="Ubi_od_II"/>
    <property type="match status" value="1"/>
</dbReference>
<dbReference type="InterPro" id="IPR034227">
    <property type="entry name" value="CuRO_UO_II"/>
</dbReference>
<dbReference type="RefSeq" id="WP_136406520.1">
    <property type="nucleotide sequence ID" value="NZ_SSWX01000011.1"/>
</dbReference>
<feature type="domain" description="Cytochrome oxidase subunit II transmembrane region profile" evidence="18">
    <location>
        <begin position="19"/>
        <end position="116"/>
    </location>
</feature>
<dbReference type="GO" id="GO:0042597">
    <property type="term" value="C:periplasmic space"/>
    <property type="evidence" value="ECO:0007669"/>
    <property type="project" value="UniProtKB-SubCell"/>
</dbReference>
<evidence type="ECO:0000256" key="7">
    <source>
        <dbReference type="ARBA" id="ARBA00022692"/>
    </source>
</evidence>
<name>A0A4S5BTU6_9BURK</name>
<keyword evidence="20" id="KW-1185">Reference proteome</keyword>
<dbReference type="GO" id="GO:0009486">
    <property type="term" value="F:cytochrome bo3 ubiquinol oxidase activity"/>
    <property type="evidence" value="ECO:0007669"/>
    <property type="project" value="InterPro"/>
</dbReference>
<comment type="subcellular location">
    <subcellularLocation>
        <location evidence="2">Cell membrane</location>
        <topology evidence="2">Multi-pass membrane protein</topology>
    </subcellularLocation>
    <subcellularLocation>
        <location evidence="1">Periplasm</location>
    </subcellularLocation>
</comment>
<evidence type="ECO:0000256" key="1">
    <source>
        <dbReference type="ARBA" id="ARBA00004418"/>
    </source>
</evidence>
<feature type="transmembrane region" description="Helical" evidence="16">
    <location>
        <begin position="86"/>
        <end position="106"/>
    </location>
</feature>
<protein>
    <recommendedName>
        <fullName evidence="15">Ubiquinol oxidase subunit 2</fullName>
    </recommendedName>
</protein>
<sequence>MKSIWNGLRWGGLAALAAALAGCDWVLFDSKGAVGIAQRDLIFICIGLMLIVVVPAIVMALWFPWRFRASNTKEEYRPDWAHSTKVEVVVWGVPLLIVIALATIVWKSTHELDPYRPLDVAGEPLHVQVIATDWKWLFVYPDYGIATVNQLNFPAGRQLVFDITSNSTMNTFFIPQLGGQIYAMAGMRTKLHLIANEEGEFRGMSGNYSGHGFSQMNFIAKATSEQDFQRWVSQVRTAPISLDFETFKKVAQPSQGHAVVHFGGVQSNLFKSVIDQFIGVGENTRSAETVQAPAPNAPVAAIAAHKE</sequence>
<dbReference type="OrthoDB" id="9783445at2"/>
<dbReference type="Proteomes" id="UP000306236">
    <property type="component" value="Unassembled WGS sequence"/>
</dbReference>
<dbReference type="SUPFAM" id="SSF49503">
    <property type="entry name" value="Cupredoxins"/>
    <property type="match status" value="1"/>
</dbReference>
<evidence type="ECO:0000259" key="17">
    <source>
        <dbReference type="PROSITE" id="PS50857"/>
    </source>
</evidence>
<dbReference type="Pfam" id="PF06481">
    <property type="entry name" value="COX_ARM"/>
    <property type="match status" value="1"/>
</dbReference>
<dbReference type="Gene3D" id="1.10.287.90">
    <property type="match status" value="1"/>
</dbReference>
<dbReference type="SUPFAM" id="SSF81464">
    <property type="entry name" value="Cytochrome c oxidase subunit II-like, transmembrane region"/>
    <property type="match status" value="1"/>
</dbReference>
<keyword evidence="9 15" id="KW-0249">Electron transport</keyword>
<dbReference type="InterPro" id="IPR036257">
    <property type="entry name" value="Cyt_c_oxidase_su2_TM_sf"/>
</dbReference>
<keyword evidence="14" id="KW-0449">Lipoprotein</keyword>
<evidence type="ECO:0000256" key="14">
    <source>
        <dbReference type="ARBA" id="ARBA00023288"/>
    </source>
</evidence>
<dbReference type="PANTHER" id="PTHR22888">
    <property type="entry name" value="CYTOCHROME C OXIDASE, SUBUNIT II"/>
    <property type="match status" value="1"/>
</dbReference>
<dbReference type="PROSITE" id="PS51257">
    <property type="entry name" value="PROKAR_LIPOPROTEIN"/>
    <property type="match status" value="1"/>
</dbReference>
<dbReference type="PANTHER" id="PTHR22888:SF18">
    <property type="entry name" value="CYTOCHROME BO(3) UBIQUINOL OXIDASE SUBUNIT 2"/>
    <property type="match status" value="1"/>
</dbReference>
<evidence type="ECO:0000256" key="4">
    <source>
        <dbReference type="ARBA" id="ARBA00022448"/>
    </source>
</evidence>
<feature type="transmembrane region" description="Helical" evidence="16">
    <location>
        <begin position="7"/>
        <end position="28"/>
    </location>
</feature>
<dbReference type="InterPro" id="IPR011759">
    <property type="entry name" value="Cyt_c_oxidase_su2_TM_dom"/>
</dbReference>
<dbReference type="GO" id="GO:0005507">
    <property type="term" value="F:copper ion binding"/>
    <property type="evidence" value="ECO:0007669"/>
    <property type="project" value="InterPro"/>
</dbReference>
<accession>A0A4S5BTU6</accession>
<evidence type="ECO:0000256" key="2">
    <source>
        <dbReference type="ARBA" id="ARBA00004651"/>
    </source>
</evidence>
<evidence type="ECO:0000256" key="15">
    <source>
        <dbReference type="PIRNR" id="PIRNR000292"/>
    </source>
</evidence>
<keyword evidence="5 15" id="KW-1003">Cell membrane</keyword>
<evidence type="ECO:0000313" key="20">
    <source>
        <dbReference type="Proteomes" id="UP000306236"/>
    </source>
</evidence>
<dbReference type="AlphaFoldDB" id="A0A4S5BTU6"/>
<keyword evidence="11 15" id="KW-0560">Oxidoreductase</keyword>
<dbReference type="PROSITE" id="PS50999">
    <property type="entry name" value="COX2_TM"/>
    <property type="match status" value="1"/>
</dbReference>
<evidence type="ECO:0000313" key="19">
    <source>
        <dbReference type="EMBL" id="THJ33246.1"/>
    </source>
</evidence>
<dbReference type="GO" id="GO:0005886">
    <property type="term" value="C:plasma membrane"/>
    <property type="evidence" value="ECO:0007669"/>
    <property type="project" value="UniProtKB-SubCell"/>
</dbReference>
<dbReference type="InterPro" id="IPR010514">
    <property type="entry name" value="COX_ARM"/>
</dbReference>
<comment type="similarity">
    <text evidence="3 15">Belongs to the cytochrome c oxidase subunit 2 family.</text>
</comment>
<evidence type="ECO:0000256" key="8">
    <source>
        <dbReference type="ARBA" id="ARBA00022729"/>
    </source>
</evidence>
<dbReference type="NCBIfam" id="TIGR01433">
    <property type="entry name" value="CyoA"/>
    <property type="match status" value="1"/>
</dbReference>
<evidence type="ECO:0000256" key="13">
    <source>
        <dbReference type="ARBA" id="ARBA00023139"/>
    </source>
</evidence>
<dbReference type="EMBL" id="SSWX01000011">
    <property type="protein sequence ID" value="THJ33246.1"/>
    <property type="molecule type" value="Genomic_DNA"/>
</dbReference>
<keyword evidence="6 15" id="KW-0679">Respiratory chain</keyword>
<keyword evidence="12 15" id="KW-0472">Membrane</keyword>
<evidence type="ECO:0000256" key="9">
    <source>
        <dbReference type="ARBA" id="ARBA00022982"/>
    </source>
</evidence>
<comment type="caution">
    <text evidence="19">The sequence shown here is derived from an EMBL/GenBank/DDBJ whole genome shotgun (WGS) entry which is preliminary data.</text>
</comment>
<evidence type="ECO:0000256" key="11">
    <source>
        <dbReference type="ARBA" id="ARBA00023002"/>
    </source>
</evidence>
<keyword evidence="4 15" id="KW-0813">Transport</keyword>
<dbReference type="GO" id="GO:0016682">
    <property type="term" value="F:oxidoreductase activity, acting on diphenols and related substances as donors, oxygen as acceptor"/>
    <property type="evidence" value="ECO:0007669"/>
    <property type="project" value="InterPro"/>
</dbReference>
<evidence type="ECO:0000256" key="16">
    <source>
        <dbReference type="SAM" id="Phobius"/>
    </source>
</evidence>